<proteinExistence type="predicted"/>
<name>A0ACB8V4E6_9EURO</name>
<accession>A0ACB8V4E6</accession>
<reference evidence="1" key="1">
    <citation type="journal article" date="2022" name="bioRxiv">
        <title>Population genetic analysis of Ophidiomyces ophidiicola, the causative agent of snake fungal disease, indicates recent introductions to the USA.</title>
        <authorList>
            <person name="Ladner J.T."/>
            <person name="Palmer J.M."/>
            <person name="Ettinger C.L."/>
            <person name="Stajich J.E."/>
            <person name="Farrell T.M."/>
            <person name="Glorioso B.M."/>
            <person name="Lawson B."/>
            <person name="Price S.J."/>
            <person name="Stengle A.G."/>
            <person name="Grear D.A."/>
            <person name="Lorch J.M."/>
        </authorList>
    </citation>
    <scope>NUCLEOTIDE SEQUENCE</scope>
    <source>
        <strain evidence="1">NWHC 24266-5</strain>
    </source>
</reference>
<dbReference type="EMBL" id="JALBCA010000006">
    <property type="protein sequence ID" value="KAI2392476.1"/>
    <property type="molecule type" value="Genomic_DNA"/>
</dbReference>
<organism evidence="1">
    <name type="scientific">Ophidiomyces ophidiicola</name>
    <dbReference type="NCBI Taxonomy" id="1387563"/>
    <lineage>
        <taxon>Eukaryota</taxon>
        <taxon>Fungi</taxon>
        <taxon>Dikarya</taxon>
        <taxon>Ascomycota</taxon>
        <taxon>Pezizomycotina</taxon>
        <taxon>Eurotiomycetes</taxon>
        <taxon>Eurotiomycetidae</taxon>
        <taxon>Onygenales</taxon>
        <taxon>Onygenaceae</taxon>
        <taxon>Ophidiomyces</taxon>
    </lineage>
</organism>
<protein>
    <submittedName>
        <fullName evidence="1">Uncharacterized protein</fullName>
    </submittedName>
</protein>
<sequence>MAPSRRKKPFLLRLKHWFFQLRFLESPLRLRNSIARLRHNHSHPIFALLQLFNPFPTWKFPVPEPVPPIHMLGNAKLEKHRRTGLVHLRTIPVWRARDTPLRSLYRMYDAMISGEYASLGPETEYFWYQRCWALHDIPDPKDPDPVRYAILASLLEELVVAFNWRLSLGLRRDRKHIIRVRDSDPYPPYDPVVAPQWTSTVKPIIPADILGFSQDYVSEGKLVLEKSGLADIFAKRSIVTNVGWLYTI</sequence>
<evidence type="ECO:0000313" key="1">
    <source>
        <dbReference type="EMBL" id="KAI2392476.1"/>
    </source>
</evidence>
<gene>
    <name evidence="1" type="ORF">LOY88_000537</name>
</gene>
<comment type="caution">
    <text evidence="1">The sequence shown here is derived from an EMBL/GenBank/DDBJ whole genome shotgun (WGS) entry which is preliminary data.</text>
</comment>